<dbReference type="GeneID" id="72000209"/>
<dbReference type="EMBL" id="JADCUA010000009">
    <property type="protein sequence ID" value="KAH9836928.1"/>
    <property type="molecule type" value="Genomic_DNA"/>
</dbReference>
<accession>A0ABQ8KGE1</accession>
<dbReference type="InterPro" id="IPR032675">
    <property type="entry name" value="LRR_dom_sf"/>
</dbReference>
<dbReference type="SUPFAM" id="SSF52047">
    <property type="entry name" value="RNI-like"/>
    <property type="match status" value="1"/>
</dbReference>
<evidence type="ECO:0008006" key="3">
    <source>
        <dbReference type="Google" id="ProtNLM"/>
    </source>
</evidence>
<organism evidence="1 2">
    <name type="scientific">Rhodofomes roseus</name>
    <dbReference type="NCBI Taxonomy" id="34475"/>
    <lineage>
        <taxon>Eukaryota</taxon>
        <taxon>Fungi</taxon>
        <taxon>Dikarya</taxon>
        <taxon>Basidiomycota</taxon>
        <taxon>Agaricomycotina</taxon>
        <taxon>Agaricomycetes</taxon>
        <taxon>Polyporales</taxon>
        <taxon>Rhodofomes</taxon>
    </lineage>
</organism>
<dbReference type="Gene3D" id="3.80.10.10">
    <property type="entry name" value="Ribonuclease Inhibitor"/>
    <property type="match status" value="1"/>
</dbReference>
<gene>
    <name evidence="1" type="ORF">C8Q71DRAFT_577955</name>
</gene>
<keyword evidence="2" id="KW-1185">Reference proteome</keyword>
<protein>
    <recommendedName>
        <fullName evidence="3">F-box domain-containing protein</fullName>
    </recommendedName>
</protein>
<dbReference type="Proteomes" id="UP000814176">
    <property type="component" value="Unassembled WGS sequence"/>
</dbReference>
<evidence type="ECO:0000313" key="2">
    <source>
        <dbReference type="Proteomes" id="UP000814176"/>
    </source>
</evidence>
<name>A0ABQ8KGE1_9APHY</name>
<evidence type="ECO:0000313" key="1">
    <source>
        <dbReference type="EMBL" id="KAH9836928.1"/>
    </source>
</evidence>
<comment type="caution">
    <text evidence="1">The sequence shown here is derived from an EMBL/GenBank/DDBJ whole genome shotgun (WGS) entry which is preliminary data.</text>
</comment>
<reference evidence="1 2" key="1">
    <citation type="journal article" date="2021" name="Environ. Microbiol.">
        <title>Gene family expansions and transcriptome signatures uncover fungal adaptations to wood decay.</title>
        <authorList>
            <person name="Hage H."/>
            <person name="Miyauchi S."/>
            <person name="Viragh M."/>
            <person name="Drula E."/>
            <person name="Min B."/>
            <person name="Chaduli D."/>
            <person name="Navarro D."/>
            <person name="Favel A."/>
            <person name="Norest M."/>
            <person name="Lesage-Meessen L."/>
            <person name="Balint B."/>
            <person name="Merenyi Z."/>
            <person name="de Eugenio L."/>
            <person name="Morin E."/>
            <person name="Martinez A.T."/>
            <person name="Baldrian P."/>
            <person name="Stursova M."/>
            <person name="Martinez M.J."/>
            <person name="Novotny C."/>
            <person name="Magnuson J.K."/>
            <person name="Spatafora J.W."/>
            <person name="Maurice S."/>
            <person name="Pangilinan J."/>
            <person name="Andreopoulos W."/>
            <person name="LaButti K."/>
            <person name="Hundley H."/>
            <person name="Na H."/>
            <person name="Kuo A."/>
            <person name="Barry K."/>
            <person name="Lipzen A."/>
            <person name="Henrissat B."/>
            <person name="Riley R."/>
            <person name="Ahrendt S."/>
            <person name="Nagy L.G."/>
            <person name="Grigoriev I.V."/>
            <person name="Martin F."/>
            <person name="Rosso M.N."/>
        </authorList>
    </citation>
    <scope>NUCLEOTIDE SEQUENCE [LARGE SCALE GENOMIC DNA]</scope>
    <source>
        <strain evidence="1 2">CIRM-BRFM 1785</strain>
    </source>
</reference>
<dbReference type="RefSeq" id="XP_047779097.1">
    <property type="nucleotide sequence ID" value="XM_047919477.1"/>
</dbReference>
<sequence length="617" mass="71660">MSVQRCITKRASLDELHNELLLEILSYFGDQKNLPKQYRATYTLSHVNRRLRAFALSILNQDLFVPTCKQFIAALSSLRQNGRARRIRHVRIGQSKEPMPYIGSLPVPWCTYMSGSLPRLKSFSCWQSIIMPSHLCLLQGSRHLTDLNIVLLEAEFPVDFRRWRKLCTLRVEFCAKIGDFVYDHPVSFPSYAHLTTLAVDDHVGSEWLDDHLRRAHFPSLRVLNLQNATSPPWLVYQFVHRHPTLLEVNVSFDEDLDCWLAFDRLCKLINGTGTWGPEDSESKVDDPNFTIQGIPSLAEETYCVPTRFAFSRVPLYPEATLADQPEGPQRERYTATGLALHIVDQCFWEDYGPEVVRLHQFLERMPRVFPQLAELRLAYDTPYIDDSFQRIMQSCAESLSSWSSLRRLTFSWGRLADDEADPSTDFSWHPSQAPEYLGYVLDGIHPPIYIPREMFETRPELMEELPPTGEPYTFDQLEMVFGLHPREAEIMKRIIRAECDQDMDDDTLMHTPGLPLQAWVARHEPFVLKMMRQLAVNCPTLESIAWYPIGQAIWCWPARWLWRVHREKESHSVRMLTNEFTYRGCSKGDPPEFHILVGQELAVAEEHPAMVRRKDRL</sequence>
<proteinExistence type="predicted"/>